<evidence type="ECO:0000256" key="1">
    <source>
        <dbReference type="ARBA" id="ARBA00004442"/>
    </source>
</evidence>
<evidence type="ECO:0000313" key="7">
    <source>
        <dbReference type="EMBL" id="QHS60663.1"/>
    </source>
</evidence>
<feature type="domain" description="OmpA-like" evidence="6">
    <location>
        <begin position="515"/>
        <end position="631"/>
    </location>
</feature>
<dbReference type="InterPro" id="IPR006664">
    <property type="entry name" value="OMP_bac"/>
</dbReference>
<dbReference type="PROSITE" id="PS01068">
    <property type="entry name" value="OMPA_1"/>
    <property type="match status" value="1"/>
</dbReference>
<proteinExistence type="predicted"/>
<organism evidence="7 8">
    <name type="scientific">Chitinophaga agri</name>
    <dbReference type="NCBI Taxonomy" id="2703787"/>
    <lineage>
        <taxon>Bacteria</taxon>
        <taxon>Pseudomonadati</taxon>
        <taxon>Bacteroidota</taxon>
        <taxon>Chitinophagia</taxon>
        <taxon>Chitinophagales</taxon>
        <taxon>Chitinophagaceae</taxon>
        <taxon>Chitinophaga</taxon>
    </lineage>
</organism>
<dbReference type="Gene3D" id="3.30.1330.60">
    <property type="entry name" value="OmpA-like domain"/>
    <property type="match status" value="1"/>
</dbReference>
<keyword evidence="8" id="KW-1185">Reference proteome</keyword>
<dbReference type="InterPro" id="IPR011042">
    <property type="entry name" value="6-blade_b-propeller_TolB-like"/>
</dbReference>
<dbReference type="SUPFAM" id="SSF103088">
    <property type="entry name" value="OmpA-like"/>
    <property type="match status" value="1"/>
</dbReference>
<dbReference type="InterPro" id="IPR011659">
    <property type="entry name" value="WD40"/>
</dbReference>
<reference evidence="7 8" key="1">
    <citation type="submission" date="2020-01" db="EMBL/GenBank/DDBJ databases">
        <title>Complete genome sequence of Chitinophaga sp. H33E-04 isolated from quinoa roots.</title>
        <authorList>
            <person name="Weon H.-Y."/>
            <person name="Lee S.A."/>
        </authorList>
    </citation>
    <scope>NUCLEOTIDE SEQUENCE [LARGE SCALE GENOMIC DNA]</scope>
    <source>
        <strain evidence="7 8">H33E-04</strain>
    </source>
</reference>
<dbReference type="Gene3D" id="2.120.10.30">
    <property type="entry name" value="TolB, C-terminal domain"/>
    <property type="match status" value="1"/>
</dbReference>
<dbReference type="CDD" id="cd07185">
    <property type="entry name" value="OmpA_C-like"/>
    <property type="match status" value="1"/>
</dbReference>
<keyword evidence="2 4" id="KW-0472">Membrane</keyword>
<evidence type="ECO:0000256" key="3">
    <source>
        <dbReference type="ARBA" id="ARBA00023237"/>
    </source>
</evidence>
<dbReference type="Gene3D" id="1.25.40.10">
    <property type="entry name" value="Tetratricopeptide repeat domain"/>
    <property type="match status" value="1"/>
</dbReference>
<dbReference type="InterPro" id="IPR011990">
    <property type="entry name" value="TPR-like_helical_dom_sf"/>
</dbReference>
<dbReference type="PRINTS" id="PR01021">
    <property type="entry name" value="OMPADOMAIN"/>
</dbReference>
<evidence type="ECO:0000256" key="4">
    <source>
        <dbReference type="PROSITE-ProRule" id="PRU00473"/>
    </source>
</evidence>
<dbReference type="KEGG" id="chih:GWR21_13990"/>
<accession>A0A6B9ZJ77</accession>
<evidence type="ECO:0000313" key="8">
    <source>
        <dbReference type="Proteomes" id="UP000476411"/>
    </source>
</evidence>
<sequence>MMRVLLLMSSCLLLSLDMSAQVVTYDKAKKKAQKSFDDAQMAIREYRMTDAVDLLKDAVRQEPGFTDAYGQMTITYVELKKYKEAITNYETLKRLDSPSVRPAMLAYSKALAGEGRFAEALATVTLYNQTSKYKSPKAEALITAYTFATEAAKKPVPFKPHNLGDSINTKDPEYFPSLTIDGRTLVFTRRVNSKNEDFYVSEKDDSLGWMPAYSFGSPVNTANNEGAQSLSQDGNMLVFTGCNFPGGRGSCDIYYTIRTEEGLWVEPMNMGSPINTRDWDSQPSLSADKSTLYFARETQDAGSEIFMSKLQPNGKWGYPERLGPNINTPGRETTPFIHPDNQTLYFSSNGHPGFGDMDIFYSRRQPDGTWGPAINLGYPINTVDEDASLIVAADGKTAYFASDRSDSRGQLDIYSFELYPEARPQKTLFVRGYVYDAKTKKRLMANIETYDISTGQVAATIRTDRVGDFMAPLPVGKDYAFSVNRKGYLFYSDNFSLKNATADSSFYREIALQPLDTSAVLILHNIFFDTRQFSLKAGSELELNRLVALLRENPSIITEISGHTDNVGNDKDNLLLSERRAQAVVKYLVDKGIAPERLQAKGYGKTMPVEDNSTAAGRAANRRTEFKILAL</sequence>
<gene>
    <name evidence="7" type="ORF">GWR21_13990</name>
</gene>
<protein>
    <submittedName>
        <fullName evidence="7">OmpA family protein</fullName>
    </submittedName>
</protein>
<dbReference type="InterPro" id="IPR006690">
    <property type="entry name" value="OMPA-like_CS"/>
</dbReference>
<dbReference type="PANTHER" id="PTHR30329">
    <property type="entry name" value="STATOR ELEMENT OF FLAGELLAR MOTOR COMPLEX"/>
    <property type="match status" value="1"/>
</dbReference>
<dbReference type="SUPFAM" id="SSF48452">
    <property type="entry name" value="TPR-like"/>
    <property type="match status" value="1"/>
</dbReference>
<evidence type="ECO:0000256" key="2">
    <source>
        <dbReference type="ARBA" id="ARBA00023136"/>
    </source>
</evidence>
<dbReference type="GO" id="GO:0009279">
    <property type="term" value="C:cell outer membrane"/>
    <property type="evidence" value="ECO:0007669"/>
    <property type="project" value="UniProtKB-SubCell"/>
</dbReference>
<dbReference type="InterPro" id="IPR006665">
    <property type="entry name" value="OmpA-like"/>
</dbReference>
<dbReference type="Proteomes" id="UP000476411">
    <property type="component" value="Chromosome"/>
</dbReference>
<dbReference type="PANTHER" id="PTHR30329:SF21">
    <property type="entry name" value="LIPOPROTEIN YIAD-RELATED"/>
    <property type="match status" value="1"/>
</dbReference>
<comment type="subcellular location">
    <subcellularLocation>
        <location evidence="1">Cell outer membrane</location>
    </subcellularLocation>
</comment>
<keyword evidence="5" id="KW-0732">Signal</keyword>
<feature type="signal peptide" evidence="5">
    <location>
        <begin position="1"/>
        <end position="20"/>
    </location>
</feature>
<name>A0A6B9ZJ77_9BACT</name>
<dbReference type="SUPFAM" id="SSF82171">
    <property type="entry name" value="DPP6 N-terminal domain-like"/>
    <property type="match status" value="1"/>
</dbReference>
<dbReference type="PROSITE" id="PS51123">
    <property type="entry name" value="OMPA_2"/>
    <property type="match status" value="1"/>
</dbReference>
<dbReference type="InterPro" id="IPR050330">
    <property type="entry name" value="Bact_OuterMem_StrucFunc"/>
</dbReference>
<dbReference type="AlphaFoldDB" id="A0A6B9ZJ77"/>
<dbReference type="EMBL" id="CP048113">
    <property type="protein sequence ID" value="QHS60663.1"/>
    <property type="molecule type" value="Genomic_DNA"/>
</dbReference>
<dbReference type="Pfam" id="PF00691">
    <property type="entry name" value="OmpA"/>
    <property type="match status" value="1"/>
</dbReference>
<feature type="chain" id="PRO_5025487259" evidence="5">
    <location>
        <begin position="21"/>
        <end position="631"/>
    </location>
</feature>
<dbReference type="InterPro" id="IPR036737">
    <property type="entry name" value="OmpA-like_sf"/>
</dbReference>
<dbReference type="RefSeq" id="WP_162332350.1">
    <property type="nucleotide sequence ID" value="NZ_CP048113.1"/>
</dbReference>
<evidence type="ECO:0000259" key="6">
    <source>
        <dbReference type="PROSITE" id="PS51123"/>
    </source>
</evidence>
<keyword evidence="3" id="KW-0998">Cell outer membrane</keyword>
<dbReference type="Pfam" id="PF07676">
    <property type="entry name" value="PD40"/>
    <property type="match status" value="5"/>
</dbReference>
<evidence type="ECO:0000256" key="5">
    <source>
        <dbReference type="SAM" id="SignalP"/>
    </source>
</evidence>